<organism evidence="1">
    <name type="scientific">Culex pipiens</name>
    <name type="common">House mosquito</name>
    <dbReference type="NCBI Taxonomy" id="7175"/>
    <lineage>
        <taxon>Eukaryota</taxon>
        <taxon>Metazoa</taxon>
        <taxon>Ecdysozoa</taxon>
        <taxon>Arthropoda</taxon>
        <taxon>Hexapoda</taxon>
        <taxon>Insecta</taxon>
        <taxon>Pterygota</taxon>
        <taxon>Neoptera</taxon>
        <taxon>Endopterygota</taxon>
        <taxon>Diptera</taxon>
        <taxon>Nematocera</taxon>
        <taxon>Culicoidea</taxon>
        <taxon>Culicidae</taxon>
        <taxon>Culicinae</taxon>
        <taxon>Culicini</taxon>
        <taxon>Culex</taxon>
        <taxon>Culex</taxon>
    </lineage>
</organism>
<name>A0A8D8CSM9_CULPI</name>
<sequence length="177" mass="20070">MWSCTPRRLRSAHNSTTRVFSRARALRTTSLLSLRLSILRRSTDTQSLRALPHSVTTPLNRRLLRDVWSAVHAASCRVACPDLSWPPPRFCQHELSPPTAFYNSVTARIFCTVDKSVDIGSQGSIPTRNLLTLNPDDDNKLQDLSPLFTHTSTPQLHVLFLLSPSPFRLFEILFFKT</sequence>
<proteinExistence type="predicted"/>
<protein>
    <submittedName>
        <fullName evidence="1">(northern house mosquito) hypothetical protein</fullName>
    </submittedName>
</protein>
<reference evidence="1" key="1">
    <citation type="submission" date="2021-05" db="EMBL/GenBank/DDBJ databases">
        <authorList>
            <person name="Alioto T."/>
            <person name="Alioto T."/>
            <person name="Gomez Garrido J."/>
        </authorList>
    </citation>
    <scope>NUCLEOTIDE SEQUENCE</scope>
</reference>
<accession>A0A8D8CSM9</accession>
<evidence type="ECO:0000313" key="1">
    <source>
        <dbReference type="EMBL" id="CAG6496627.1"/>
    </source>
</evidence>
<dbReference type="EMBL" id="HBUE01131505">
    <property type="protein sequence ID" value="CAG6496627.1"/>
    <property type="molecule type" value="Transcribed_RNA"/>
</dbReference>
<dbReference type="AlphaFoldDB" id="A0A8D8CSM9"/>